<dbReference type="Proteomes" id="UP000297245">
    <property type="component" value="Unassembled WGS sequence"/>
</dbReference>
<evidence type="ECO:0000256" key="1">
    <source>
        <dbReference type="SAM" id="SignalP"/>
    </source>
</evidence>
<keyword evidence="1" id="KW-0732">Signal</keyword>
<accession>A0A4S8LHR2</accession>
<gene>
    <name evidence="2" type="ORF">K435DRAFT_821627</name>
</gene>
<protein>
    <submittedName>
        <fullName evidence="2">Uncharacterized protein</fullName>
    </submittedName>
</protein>
<dbReference type="AlphaFoldDB" id="A0A4S8LHR2"/>
<dbReference type="OrthoDB" id="6613063at2759"/>
<name>A0A4S8LHR2_DENBC</name>
<evidence type="ECO:0000313" key="3">
    <source>
        <dbReference type="Proteomes" id="UP000297245"/>
    </source>
</evidence>
<keyword evidence="3" id="KW-1185">Reference proteome</keyword>
<evidence type="ECO:0000313" key="2">
    <source>
        <dbReference type="EMBL" id="THU88491.1"/>
    </source>
</evidence>
<dbReference type="EMBL" id="ML179408">
    <property type="protein sequence ID" value="THU88491.1"/>
    <property type="molecule type" value="Genomic_DNA"/>
</dbReference>
<reference evidence="2 3" key="1">
    <citation type="journal article" date="2019" name="Nat. Ecol. Evol.">
        <title>Megaphylogeny resolves global patterns of mushroom evolution.</title>
        <authorList>
            <person name="Varga T."/>
            <person name="Krizsan K."/>
            <person name="Foldi C."/>
            <person name="Dima B."/>
            <person name="Sanchez-Garcia M."/>
            <person name="Sanchez-Ramirez S."/>
            <person name="Szollosi G.J."/>
            <person name="Szarkandi J.G."/>
            <person name="Papp V."/>
            <person name="Albert L."/>
            <person name="Andreopoulos W."/>
            <person name="Angelini C."/>
            <person name="Antonin V."/>
            <person name="Barry K.W."/>
            <person name="Bougher N.L."/>
            <person name="Buchanan P."/>
            <person name="Buyck B."/>
            <person name="Bense V."/>
            <person name="Catcheside P."/>
            <person name="Chovatia M."/>
            <person name="Cooper J."/>
            <person name="Damon W."/>
            <person name="Desjardin D."/>
            <person name="Finy P."/>
            <person name="Geml J."/>
            <person name="Haridas S."/>
            <person name="Hughes K."/>
            <person name="Justo A."/>
            <person name="Karasinski D."/>
            <person name="Kautmanova I."/>
            <person name="Kiss B."/>
            <person name="Kocsube S."/>
            <person name="Kotiranta H."/>
            <person name="LaButti K.M."/>
            <person name="Lechner B.E."/>
            <person name="Liimatainen K."/>
            <person name="Lipzen A."/>
            <person name="Lukacs Z."/>
            <person name="Mihaltcheva S."/>
            <person name="Morgado L.N."/>
            <person name="Niskanen T."/>
            <person name="Noordeloos M.E."/>
            <person name="Ohm R.A."/>
            <person name="Ortiz-Santana B."/>
            <person name="Ovrebo C."/>
            <person name="Racz N."/>
            <person name="Riley R."/>
            <person name="Savchenko A."/>
            <person name="Shiryaev A."/>
            <person name="Soop K."/>
            <person name="Spirin V."/>
            <person name="Szebenyi C."/>
            <person name="Tomsovsky M."/>
            <person name="Tulloss R.E."/>
            <person name="Uehling J."/>
            <person name="Grigoriev I.V."/>
            <person name="Vagvolgyi C."/>
            <person name="Papp T."/>
            <person name="Martin F.M."/>
            <person name="Miettinen O."/>
            <person name="Hibbett D.S."/>
            <person name="Nagy L.G."/>
        </authorList>
    </citation>
    <scope>NUCLEOTIDE SEQUENCE [LARGE SCALE GENOMIC DNA]</scope>
    <source>
        <strain evidence="2 3">CBS 962.96</strain>
    </source>
</reference>
<organism evidence="2 3">
    <name type="scientific">Dendrothele bispora (strain CBS 962.96)</name>
    <dbReference type="NCBI Taxonomy" id="1314807"/>
    <lineage>
        <taxon>Eukaryota</taxon>
        <taxon>Fungi</taxon>
        <taxon>Dikarya</taxon>
        <taxon>Basidiomycota</taxon>
        <taxon>Agaricomycotina</taxon>
        <taxon>Agaricomycetes</taxon>
        <taxon>Agaricomycetidae</taxon>
        <taxon>Agaricales</taxon>
        <taxon>Agaricales incertae sedis</taxon>
        <taxon>Dendrothele</taxon>
    </lineage>
</organism>
<sequence>MFLSIILLILMWLLLTQLSTVHDIFWENLIKNLIKLWASDFKGMDSGTGEYELEKPVWAAIGEATASSGEFIPSCYGACMPNVADEGVYLMAEMISFWSIYIGPALPQCKFHNCCYYDHFICLIRLLNICPQFEITHEEITELNKGFKSWVQDYEQMYYQHDHERLSLCPLTIHAILHTAPGIKDCSPVWCNWAFPMERYCGIIGPAIRSWQFPFASLAWHVLEQARLAHIKVFYNVVTELSLVTPHLGTICGSYENPAYPTCRLLLPKSPDRPPINTLSLLIGALVTRFDDPTTYGTHVSPGVVKRCLANADLQEWGKVQWIDTDEGDTMRPSEVGKVRDDSRGASYVRYEMYVDIHARQCNIAPKFQLETFYGQLQPIYVVHFGTPCSELNLHESSTTIIMAQIWSCRLNEDESIPGLDIHFYSGEGNTDVIDLTSVQCVVGRASCGQNCWAIIDCSGSLAWAISQVHDEEDNSINEED</sequence>
<feature type="signal peptide" evidence="1">
    <location>
        <begin position="1"/>
        <end position="21"/>
    </location>
</feature>
<proteinExistence type="predicted"/>
<feature type="chain" id="PRO_5020787402" evidence="1">
    <location>
        <begin position="22"/>
        <end position="481"/>
    </location>
</feature>